<dbReference type="RefSeq" id="WP_167941517.1">
    <property type="nucleotide sequence ID" value="NZ_JAATJA010000002.1"/>
</dbReference>
<proteinExistence type="predicted"/>
<reference evidence="1 2" key="1">
    <citation type="submission" date="2020-03" db="EMBL/GenBank/DDBJ databases">
        <title>Genomic Encyclopedia of Type Strains, Phase IV (KMG-IV): sequencing the most valuable type-strain genomes for metagenomic binning, comparative biology and taxonomic classification.</title>
        <authorList>
            <person name="Goeker M."/>
        </authorList>
    </citation>
    <scope>NUCLEOTIDE SEQUENCE [LARGE SCALE GENOMIC DNA]</scope>
    <source>
        <strain evidence="1 2">DSM 24233</strain>
    </source>
</reference>
<organism evidence="1 2">
    <name type="scientific">Desulfobaculum xiamenense</name>
    <dbReference type="NCBI Taxonomy" id="995050"/>
    <lineage>
        <taxon>Bacteria</taxon>
        <taxon>Pseudomonadati</taxon>
        <taxon>Thermodesulfobacteriota</taxon>
        <taxon>Desulfovibrionia</taxon>
        <taxon>Desulfovibrionales</taxon>
        <taxon>Desulfovibrionaceae</taxon>
        <taxon>Desulfobaculum</taxon>
    </lineage>
</organism>
<protein>
    <recommendedName>
        <fullName evidence="3">DUF342 domain-containing protein</fullName>
    </recommendedName>
</protein>
<evidence type="ECO:0008006" key="3">
    <source>
        <dbReference type="Google" id="ProtNLM"/>
    </source>
</evidence>
<gene>
    <name evidence="1" type="ORF">GGQ74_002123</name>
</gene>
<dbReference type="PANTHER" id="PTHR38032">
    <property type="entry name" value="POLYMERASE-RELATED"/>
    <property type="match status" value="1"/>
</dbReference>
<accession>A0A846QN56</accession>
<keyword evidence="2" id="KW-1185">Reference proteome</keyword>
<name>A0A846QN56_9BACT</name>
<dbReference type="AlphaFoldDB" id="A0A846QN56"/>
<dbReference type="PANTHER" id="PTHR38032:SF1">
    <property type="entry name" value="RNA-BINDING PROTEIN KHPB N-TERMINAL DOMAIN-CONTAINING PROTEIN"/>
    <property type="match status" value="1"/>
</dbReference>
<dbReference type="Pfam" id="PF03961">
    <property type="entry name" value="FapA"/>
    <property type="match status" value="1"/>
</dbReference>
<dbReference type="Proteomes" id="UP000580856">
    <property type="component" value="Unassembled WGS sequence"/>
</dbReference>
<dbReference type="InterPro" id="IPR005646">
    <property type="entry name" value="FapA"/>
</dbReference>
<dbReference type="InterPro" id="IPR046865">
    <property type="entry name" value="FapA_b_solenoid"/>
</dbReference>
<sequence>MAYYLLHHFDPTFDYLNLKPRQLSGGHVDFYNLGYVQNVRRGDVLAEWKLWPPEVDDGTIKCVYDEKLFPAGPNTCLDPDNPDRLLAAADGYVFYLDGFITVKRTLNVRRDVDFHTGNIFFRGNVVVHGSVRSGFEVRGVNVMVKDIVEGADVRAEDSVVVESGIKGGGKAEVRAERNIRAPFAENARLLAGRSLLIDGACMHCDVYSGHKLAVKGMLVGGRAVSSRLIFVGEQLGGGLSTETNLILGYDAVTLYKAHLLSTRIRELTAQLDENRSRLERHPELRKEFFPIISRDEERLALFKDRHNELWKSIHKVKDLENCAVVVPGRVRPGVEVTIGEARLVVDDYLENVRFQYRDYEVVIESPALRK</sequence>
<dbReference type="EMBL" id="JAATJA010000002">
    <property type="protein sequence ID" value="NJB68450.1"/>
    <property type="molecule type" value="Genomic_DNA"/>
</dbReference>
<comment type="caution">
    <text evidence="1">The sequence shown here is derived from an EMBL/GenBank/DDBJ whole genome shotgun (WGS) entry which is preliminary data.</text>
</comment>
<evidence type="ECO:0000313" key="2">
    <source>
        <dbReference type="Proteomes" id="UP000580856"/>
    </source>
</evidence>
<evidence type="ECO:0000313" key="1">
    <source>
        <dbReference type="EMBL" id="NJB68450.1"/>
    </source>
</evidence>